<dbReference type="EMBL" id="VDUZ01000003">
    <property type="protein sequence ID" value="TXL81567.1"/>
    <property type="molecule type" value="Genomic_DNA"/>
</dbReference>
<dbReference type="InterPro" id="IPR036188">
    <property type="entry name" value="FAD/NAD-bd_sf"/>
</dbReference>
<name>A0A5C8PTK7_9HYPH</name>
<dbReference type="SUPFAM" id="SSF103025">
    <property type="entry name" value="Folate-binding domain"/>
    <property type="match status" value="1"/>
</dbReference>
<comment type="caution">
    <text evidence="7">The sequence shown here is derived from an EMBL/GenBank/DDBJ whole genome shotgun (WGS) entry which is preliminary data.</text>
</comment>
<feature type="domain" description="FAD/NAD(P)-binding" evidence="4">
    <location>
        <begin position="170"/>
        <end position="414"/>
    </location>
</feature>
<dbReference type="SUPFAM" id="SSF51905">
    <property type="entry name" value="FAD/NAD(P)-binding domain"/>
    <property type="match status" value="1"/>
</dbReference>
<dbReference type="Gene3D" id="1.10.10.1100">
    <property type="entry name" value="BFD-like [2Fe-2S]-binding domain"/>
    <property type="match status" value="1"/>
</dbReference>
<organism evidence="7 8">
    <name type="scientific">Vineibacter terrae</name>
    <dbReference type="NCBI Taxonomy" id="2586908"/>
    <lineage>
        <taxon>Bacteria</taxon>
        <taxon>Pseudomonadati</taxon>
        <taxon>Pseudomonadota</taxon>
        <taxon>Alphaproteobacteria</taxon>
        <taxon>Hyphomicrobiales</taxon>
        <taxon>Vineibacter</taxon>
    </lineage>
</organism>
<sequence length="972" mass="103593">MTQPFRLPGGDRIDRSQPLAFTFDGRAYEGYAGDTLASALIANGVHLVSRSFKYHRPRGIVGLGAEESNALLRIGTGDRAEPNMRATTVALTDGLVAQSQNRWPSLRFDLGQAADLLSRLLPAGFYYKTFMGPGDAWMVYEPYIRRAAGLGRPPDGADPDPYDKRHAHADVLIAGGGLAGLAAALAAGRRGERVILADEDITLGGAPFAGGEMVEGLPVADWIAGTAAKLSAMGNVRVLTRTTVVGTYDHGFAVLVESTERAGLRCRLWKVRARRLVLATGAIERPLVFPGNDRPGVMMASAALGYITRYAAAPGRRLAIVTNNDGAYRTAASLHDSGVAIAAVLDIRNDVDPAAQEAARQRAIPIHGGAVITRVDGRQRVTGLRWSAAGGGGRLACDGLCMSGGWIPTIHLHSQTRGTLRYDEAAHAFLPDRPIEGVRSVGACAGTFDAADAVAHGTAAGNDATPAAPLRRAAPAAPISVEQAFQGGGRKSFVDFQNDVTAADIRLAAREGYRSVEHLKRYTTLGMGTDQGKLGGLNGLSLLAAELGCAPSDVGTTTFRPPYTPVPFGALIGRDHGEGLQPSRYTALHDWHAAHGAVFNQAGSWVRPLFYRRDGESDLDAVNREVMAVRRNVGVIDVATLGKLDIQGPDAAELLDRLYTNSWKKLAVGRSRYGIMLREDGMVFDDGVTARLGEQHYLMSTTTGNAEAVVEHIELLLRTAWRGLRVFVTPVTEQWFAAALAGPNARRVLARVADGIDVTDKAMPHMSVRCGRVAGLTARVFRLSFSGELSYEINVPSADGPALWQRLLDAGRVDDLMVYGTESMGVLRIEKGHVVVGREADGRATPDDLGLAKLCATTKDYVGRRSLSLPALIEPGRKQLVGLVVERADDRLPVGAHVVAEGRAGPQESLGFITSQAYSPTLGRPIALALVKAGRDRMGQRLFATSPTASTSVAVMVSEPVFVDPEGKRLHA</sequence>
<gene>
    <name evidence="7" type="ORF">FHP25_03300</name>
</gene>
<dbReference type="InterPro" id="IPR013977">
    <property type="entry name" value="GcvT_C"/>
</dbReference>
<feature type="domain" description="Aminomethyltransferase C-terminal" evidence="5">
    <location>
        <begin position="878"/>
        <end position="964"/>
    </location>
</feature>
<dbReference type="PRINTS" id="PR00469">
    <property type="entry name" value="PNDRDTASEII"/>
</dbReference>
<dbReference type="Pfam" id="PF07992">
    <property type="entry name" value="Pyr_redox_2"/>
    <property type="match status" value="1"/>
</dbReference>
<dbReference type="Gene3D" id="3.30.1360.120">
    <property type="entry name" value="Probable tRNA modification gtpase trme, domain 1"/>
    <property type="match status" value="1"/>
</dbReference>
<evidence type="ECO:0000259" key="6">
    <source>
        <dbReference type="Pfam" id="PF17806"/>
    </source>
</evidence>
<feature type="domain" description="GCVT N-terminal" evidence="3">
    <location>
        <begin position="588"/>
        <end position="859"/>
    </location>
</feature>
<dbReference type="InterPro" id="IPR027266">
    <property type="entry name" value="TrmE/GcvT-like"/>
</dbReference>
<dbReference type="PANTHER" id="PTHR43757">
    <property type="entry name" value="AMINOMETHYLTRANSFERASE"/>
    <property type="match status" value="1"/>
</dbReference>
<evidence type="ECO:0000256" key="2">
    <source>
        <dbReference type="ARBA" id="ARBA00023002"/>
    </source>
</evidence>
<dbReference type="InterPro" id="IPR023753">
    <property type="entry name" value="FAD/NAD-binding_dom"/>
</dbReference>
<dbReference type="InterPro" id="IPR006277">
    <property type="entry name" value="Sarcosine_oxidase_asu"/>
</dbReference>
<dbReference type="GO" id="GO:0008115">
    <property type="term" value="F:sarcosine oxidase activity"/>
    <property type="evidence" value="ECO:0007669"/>
    <property type="project" value="InterPro"/>
</dbReference>
<dbReference type="InterPro" id="IPR042204">
    <property type="entry name" value="2Fe-2S-bd_N"/>
</dbReference>
<dbReference type="Proteomes" id="UP000321638">
    <property type="component" value="Unassembled WGS sequence"/>
</dbReference>
<dbReference type="InterPro" id="IPR028896">
    <property type="entry name" value="GcvT/YgfZ/DmdA"/>
</dbReference>
<dbReference type="SUPFAM" id="SSF101790">
    <property type="entry name" value="Aminomethyltransferase beta-barrel domain"/>
    <property type="match status" value="1"/>
</dbReference>
<evidence type="ECO:0000256" key="1">
    <source>
        <dbReference type="ARBA" id="ARBA00008609"/>
    </source>
</evidence>
<feature type="domain" description="SoxA A3" evidence="6">
    <location>
        <begin position="491"/>
        <end position="571"/>
    </location>
</feature>
<evidence type="ECO:0000259" key="4">
    <source>
        <dbReference type="Pfam" id="PF07992"/>
    </source>
</evidence>
<evidence type="ECO:0000313" key="7">
    <source>
        <dbReference type="EMBL" id="TXL81567.1"/>
    </source>
</evidence>
<dbReference type="OrthoDB" id="5287468at2"/>
<dbReference type="InterPro" id="IPR041854">
    <property type="entry name" value="BFD-like_2Fe2S-bd_dom_sf"/>
</dbReference>
<dbReference type="PANTHER" id="PTHR43757:SF2">
    <property type="entry name" value="AMINOMETHYLTRANSFERASE, MITOCHONDRIAL"/>
    <property type="match status" value="1"/>
</dbReference>
<dbReference type="PRINTS" id="PR00368">
    <property type="entry name" value="FADPNR"/>
</dbReference>
<protein>
    <submittedName>
        <fullName evidence="7">Sarcosine oxidase subunit alpha family protein</fullName>
    </submittedName>
</protein>
<keyword evidence="2" id="KW-0560">Oxidoreductase</keyword>
<evidence type="ECO:0000259" key="3">
    <source>
        <dbReference type="Pfam" id="PF01571"/>
    </source>
</evidence>
<dbReference type="RefSeq" id="WP_147845477.1">
    <property type="nucleotide sequence ID" value="NZ_VDUZ01000003.1"/>
</dbReference>
<reference evidence="7 8" key="1">
    <citation type="submission" date="2019-06" db="EMBL/GenBank/DDBJ databases">
        <title>New taxonomy in bacterial strain CC-CFT640, isolated from vineyard.</title>
        <authorList>
            <person name="Lin S.-Y."/>
            <person name="Tsai C.-F."/>
            <person name="Young C.-C."/>
        </authorList>
    </citation>
    <scope>NUCLEOTIDE SEQUENCE [LARGE SCALE GENOMIC DNA]</scope>
    <source>
        <strain evidence="7 8">CC-CFT640</strain>
    </source>
</reference>
<dbReference type="InterPro" id="IPR041117">
    <property type="entry name" value="SoxA_A3"/>
</dbReference>
<accession>A0A5C8PTK7</accession>
<dbReference type="AlphaFoldDB" id="A0A5C8PTK7"/>
<dbReference type="InterPro" id="IPR029043">
    <property type="entry name" value="GcvT/YgfZ_C"/>
</dbReference>
<keyword evidence="8" id="KW-1185">Reference proteome</keyword>
<dbReference type="GO" id="GO:0046653">
    <property type="term" value="P:tetrahydrofolate metabolic process"/>
    <property type="evidence" value="ECO:0007669"/>
    <property type="project" value="InterPro"/>
</dbReference>
<dbReference type="Pfam" id="PF01571">
    <property type="entry name" value="GCV_T"/>
    <property type="match status" value="1"/>
</dbReference>
<dbReference type="Pfam" id="PF08669">
    <property type="entry name" value="GCV_T_C"/>
    <property type="match status" value="1"/>
</dbReference>
<dbReference type="PIRSF" id="PIRSF037980">
    <property type="entry name" value="SoxA"/>
    <property type="match status" value="1"/>
</dbReference>
<proteinExistence type="inferred from homology"/>
<dbReference type="Gene3D" id="3.10.20.440">
    <property type="entry name" value="2Fe-2S iron-sulphur cluster binding domain, sarcosine oxidase, alpha subunit, N-terminal domain"/>
    <property type="match status" value="1"/>
</dbReference>
<dbReference type="Gene3D" id="3.50.50.60">
    <property type="entry name" value="FAD/NAD(P)-binding domain"/>
    <property type="match status" value="1"/>
</dbReference>
<dbReference type="InterPro" id="IPR006222">
    <property type="entry name" value="GCVT_N"/>
</dbReference>
<comment type="similarity">
    <text evidence="1">Belongs to the GcvT family.</text>
</comment>
<dbReference type="Pfam" id="PF17806">
    <property type="entry name" value="SO_alpha_A3"/>
    <property type="match status" value="1"/>
</dbReference>
<evidence type="ECO:0000313" key="8">
    <source>
        <dbReference type="Proteomes" id="UP000321638"/>
    </source>
</evidence>
<dbReference type="NCBIfam" id="TIGR01372">
    <property type="entry name" value="soxA"/>
    <property type="match status" value="1"/>
</dbReference>
<evidence type="ECO:0000259" key="5">
    <source>
        <dbReference type="Pfam" id="PF08669"/>
    </source>
</evidence>
<dbReference type="Pfam" id="PF13510">
    <property type="entry name" value="Fer2_4"/>
    <property type="match status" value="1"/>
</dbReference>